<feature type="transmembrane region" description="Helical" evidence="1">
    <location>
        <begin position="6"/>
        <end position="28"/>
    </location>
</feature>
<feature type="transmembrane region" description="Helical" evidence="1">
    <location>
        <begin position="136"/>
        <end position="162"/>
    </location>
</feature>
<dbReference type="Gene3D" id="3.30.70.270">
    <property type="match status" value="1"/>
</dbReference>
<feature type="transmembrane region" description="Helical" evidence="1">
    <location>
        <begin position="40"/>
        <end position="63"/>
    </location>
</feature>
<dbReference type="GO" id="GO:0016020">
    <property type="term" value="C:membrane"/>
    <property type="evidence" value="ECO:0007669"/>
    <property type="project" value="UniProtKB-UniRule"/>
</dbReference>
<keyword evidence="1" id="KW-0812">Transmembrane</keyword>
<organism evidence="5 6">
    <name type="scientific">Gracilibacillus thailandensis</name>
    <dbReference type="NCBI Taxonomy" id="563735"/>
    <lineage>
        <taxon>Bacteria</taxon>
        <taxon>Bacillati</taxon>
        <taxon>Bacillota</taxon>
        <taxon>Bacilli</taxon>
        <taxon>Bacillales</taxon>
        <taxon>Bacillaceae</taxon>
        <taxon>Gracilibacillus</taxon>
    </lineage>
</organism>
<accession>A0A6N7QZ64</accession>
<dbReference type="Pfam" id="PF00563">
    <property type="entry name" value="EAL"/>
    <property type="match status" value="1"/>
</dbReference>
<feature type="transmembrane region" description="Helical" evidence="1">
    <location>
        <begin position="174"/>
        <end position="193"/>
    </location>
</feature>
<evidence type="ECO:0000313" key="5">
    <source>
        <dbReference type="EMBL" id="MRI67367.1"/>
    </source>
</evidence>
<dbReference type="InterPro" id="IPR001633">
    <property type="entry name" value="EAL_dom"/>
</dbReference>
<gene>
    <name evidence="5" type="ORF">GH885_13615</name>
</gene>
<dbReference type="NCBIfam" id="TIGR00254">
    <property type="entry name" value="GGDEF"/>
    <property type="match status" value="1"/>
</dbReference>
<feature type="domain" description="EAL" evidence="2">
    <location>
        <begin position="410"/>
        <end position="662"/>
    </location>
</feature>
<dbReference type="PANTHER" id="PTHR33121:SF71">
    <property type="entry name" value="OXYGEN SENSOR PROTEIN DOSP"/>
    <property type="match status" value="1"/>
</dbReference>
<feature type="domain" description="GGDEF" evidence="3">
    <location>
        <begin position="269"/>
        <end position="401"/>
    </location>
</feature>
<name>A0A6N7QZ64_9BACI</name>
<evidence type="ECO:0000313" key="6">
    <source>
        <dbReference type="Proteomes" id="UP000435187"/>
    </source>
</evidence>
<dbReference type="SUPFAM" id="SSF55073">
    <property type="entry name" value="Nucleotide cyclase"/>
    <property type="match status" value="1"/>
</dbReference>
<dbReference type="InterPro" id="IPR005330">
    <property type="entry name" value="MHYT_dom"/>
</dbReference>
<sequence length="666" mass="75101">MVEQYNLYIVVLSIIIAIIASLLSLTNASNLSNAKGKSKLFWLVSGSIVMGSGIWSMHFIGMIAYHPHIQVSYNVWITTLSLVVSILSSFIAFYVTMPKIILWYRIVVGGVMMGSGIVIMHYFGMAAMEMDAQISYNSTLVVLSVLIAFIASYVAVLLFIRFRNRAASKWLKSLSAIVMGVAIAGMHYTGMAAVSMEFHHSVSDPTNIPTNHFLLYGVTIIVIVILLVSWGTMIFDRHVLNKMAYQDTVTQLSNRNALNKYFNTNQDSGHVSVLFLDLDSFKSVNDTLGHQVGDELLETVGLILHRHSHEGIEGYRIGGDEFILLINHSDKELIEQLAVEILEEINQPSEVDNKPLYISASIGISLGLPHQKKGMKILEEADIAMYKAKESGKNQYAFYTDEMGEERIRRIILEHDLRRAIENEQLFILYQPKFNIKTSSIVGVEALTRWQHPTYGYVSPMEFITMAEETNYIMELTEWTLEKAFVQATEWSRMGISLPIAINLSIKFIENKNVKGIFEDMLSKYKLDPSYLEVEITETVMYSNMEQIIQQMNQLRQLGIRVSMDDFGTGYSSISLLNTLPLDTIKLDKTFIDNIDDKNKQVIIGGILSMAEQLNLSVVTEGIETKDEEEILTCLGGYLVQGYYYSKPKNAAGVLKMIREQKGVHL</sequence>
<dbReference type="PROSITE" id="PS50883">
    <property type="entry name" value="EAL"/>
    <property type="match status" value="1"/>
</dbReference>
<comment type="caution">
    <text evidence="5">The sequence shown here is derived from an EMBL/GenBank/DDBJ whole genome shotgun (WGS) entry which is preliminary data.</text>
</comment>
<dbReference type="Pfam" id="PF03707">
    <property type="entry name" value="MHYT"/>
    <property type="match status" value="3"/>
</dbReference>
<dbReference type="SMART" id="SM00052">
    <property type="entry name" value="EAL"/>
    <property type="match status" value="1"/>
</dbReference>
<reference evidence="5 6" key="1">
    <citation type="submission" date="2019-10" db="EMBL/GenBank/DDBJ databases">
        <title>Gracilibacillus salitolerans sp. nov., a moderate halophile isolated from a saline soil in northwest China.</title>
        <authorList>
            <person name="Gan L."/>
        </authorList>
    </citation>
    <scope>NUCLEOTIDE SEQUENCE [LARGE SCALE GENOMIC DNA]</scope>
    <source>
        <strain evidence="5 6">TP2-8</strain>
    </source>
</reference>
<dbReference type="Gene3D" id="3.20.20.450">
    <property type="entry name" value="EAL domain"/>
    <property type="match status" value="1"/>
</dbReference>
<feature type="domain" description="MHYT" evidence="4">
    <location>
        <begin position="5"/>
        <end position="197"/>
    </location>
</feature>
<keyword evidence="6" id="KW-1185">Reference proteome</keyword>
<evidence type="ECO:0000259" key="2">
    <source>
        <dbReference type="PROSITE" id="PS50883"/>
    </source>
</evidence>
<dbReference type="RefSeq" id="WP_153835959.1">
    <property type="nucleotide sequence ID" value="NZ_JBHUMW010000043.1"/>
</dbReference>
<keyword evidence="1" id="KW-1133">Transmembrane helix</keyword>
<evidence type="ECO:0000259" key="3">
    <source>
        <dbReference type="PROSITE" id="PS50887"/>
    </source>
</evidence>
<keyword evidence="1" id="KW-0472">Membrane</keyword>
<dbReference type="SMART" id="SM00267">
    <property type="entry name" value="GGDEF"/>
    <property type="match status" value="1"/>
</dbReference>
<evidence type="ECO:0000259" key="4">
    <source>
        <dbReference type="PROSITE" id="PS50924"/>
    </source>
</evidence>
<dbReference type="PROSITE" id="PS50924">
    <property type="entry name" value="MHYT"/>
    <property type="match status" value="1"/>
</dbReference>
<dbReference type="EMBL" id="WJEE01000030">
    <property type="protein sequence ID" value="MRI67367.1"/>
    <property type="molecule type" value="Genomic_DNA"/>
</dbReference>
<dbReference type="CDD" id="cd01948">
    <property type="entry name" value="EAL"/>
    <property type="match status" value="1"/>
</dbReference>
<feature type="transmembrane region" description="Helical" evidence="1">
    <location>
        <begin position="213"/>
        <end position="235"/>
    </location>
</feature>
<dbReference type="PROSITE" id="PS50887">
    <property type="entry name" value="GGDEF"/>
    <property type="match status" value="1"/>
</dbReference>
<dbReference type="AlphaFoldDB" id="A0A6N7QZ64"/>
<dbReference type="SUPFAM" id="SSF141868">
    <property type="entry name" value="EAL domain-like"/>
    <property type="match status" value="1"/>
</dbReference>
<dbReference type="InterPro" id="IPR050706">
    <property type="entry name" value="Cyclic-di-GMP_PDE-like"/>
</dbReference>
<feature type="transmembrane region" description="Helical" evidence="1">
    <location>
        <begin position="75"/>
        <end position="95"/>
    </location>
</feature>
<dbReference type="InterPro" id="IPR000160">
    <property type="entry name" value="GGDEF_dom"/>
</dbReference>
<dbReference type="GO" id="GO:0071111">
    <property type="term" value="F:cyclic-guanylate-specific phosphodiesterase activity"/>
    <property type="evidence" value="ECO:0007669"/>
    <property type="project" value="InterPro"/>
</dbReference>
<dbReference type="InterPro" id="IPR043128">
    <property type="entry name" value="Rev_trsase/Diguanyl_cyclase"/>
</dbReference>
<evidence type="ECO:0000256" key="1">
    <source>
        <dbReference type="PROSITE-ProRule" id="PRU00244"/>
    </source>
</evidence>
<dbReference type="CDD" id="cd01949">
    <property type="entry name" value="GGDEF"/>
    <property type="match status" value="1"/>
</dbReference>
<proteinExistence type="predicted"/>
<dbReference type="InterPro" id="IPR035919">
    <property type="entry name" value="EAL_sf"/>
</dbReference>
<dbReference type="Proteomes" id="UP000435187">
    <property type="component" value="Unassembled WGS sequence"/>
</dbReference>
<dbReference type="PANTHER" id="PTHR33121">
    <property type="entry name" value="CYCLIC DI-GMP PHOSPHODIESTERASE PDEF"/>
    <property type="match status" value="1"/>
</dbReference>
<protein>
    <submittedName>
        <fullName evidence="5">EAL domain-containing protein</fullName>
    </submittedName>
</protein>
<dbReference type="InterPro" id="IPR029787">
    <property type="entry name" value="Nucleotide_cyclase"/>
</dbReference>
<dbReference type="Pfam" id="PF00990">
    <property type="entry name" value="GGDEF"/>
    <property type="match status" value="1"/>
</dbReference>
<feature type="transmembrane region" description="Helical" evidence="1">
    <location>
        <begin position="102"/>
        <end position="124"/>
    </location>
</feature>